<proteinExistence type="predicted"/>
<feature type="non-terminal residue" evidence="1">
    <location>
        <position position="70"/>
    </location>
</feature>
<reference evidence="2" key="1">
    <citation type="submission" date="2018-09" db="EMBL/GenBank/DDBJ databases">
        <authorList>
            <person name="Livingstone P.G."/>
            <person name="Whitworth D.E."/>
        </authorList>
    </citation>
    <scope>NUCLEOTIDE SEQUENCE [LARGE SCALE GENOMIC DNA]</scope>
    <source>
        <strain evidence="2">CA054A</strain>
    </source>
</reference>
<name>A0A3A8HB11_9BACT</name>
<accession>A0A3A8HB11</accession>
<sequence length="70" mass="7715">MDAARRTVVSRTPSATELMGKYQVNVTSELFHIAQERVGELGSLPAVLNEALEDSAFYFDMPLTARGLLE</sequence>
<protein>
    <submittedName>
        <fullName evidence="1">Uncharacterized protein</fullName>
    </submittedName>
</protein>
<dbReference type="RefSeq" id="WP_208726816.1">
    <property type="nucleotide sequence ID" value="NZ_RAVZ01000850.1"/>
</dbReference>
<dbReference type="Proteomes" id="UP000268094">
    <property type="component" value="Unassembled WGS sequence"/>
</dbReference>
<evidence type="ECO:0000313" key="1">
    <source>
        <dbReference type="EMBL" id="RKG63181.1"/>
    </source>
</evidence>
<dbReference type="AlphaFoldDB" id="A0A3A8HB11"/>
<gene>
    <name evidence="1" type="ORF">D7V88_42465</name>
</gene>
<keyword evidence="2" id="KW-1185">Reference proteome</keyword>
<dbReference type="EMBL" id="RAVZ01000850">
    <property type="protein sequence ID" value="RKG63181.1"/>
    <property type="molecule type" value="Genomic_DNA"/>
</dbReference>
<comment type="caution">
    <text evidence="1">The sequence shown here is derived from an EMBL/GenBank/DDBJ whole genome shotgun (WGS) entry which is preliminary data.</text>
</comment>
<organism evidence="1 2">
    <name type="scientific">Corallococcus terminator</name>
    <dbReference type="NCBI Taxonomy" id="2316733"/>
    <lineage>
        <taxon>Bacteria</taxon>
        <taxon>Pseudomonadati</taxon>
        <taxon>Myxococcota</taxon>
        <taxon>Myxococcia</taxon>
        <taxon>Myxococcales</taxon>
        <taxon>Cystobacterineae</taxon>
        <taxon>Myxococcaceae</taxon>
        <taxon>Corallococcus</taxon>
    </lineage>
</organism>
<evidence type="ECO:0000313" key="2">
    <source>
        <dbReference type="Proteomes" id="UP000268094"/>
    </source>
</evidence>